<feature type="domain" description="Phospholipid/glycerol acyltransferase" evidence="3">
    <location>
        <begin position="48"/>
        <end position="164"/>
    </location>
</feature>
<gene>
    <name evidence="4" type="ORF">EJO69_04150</name>
</gene>
<dbReference type="GO" id="GO:0003841">
    <property type="term" value="F:1-acylglycerol-3-phosphate O-acyltransferase activity"/>
    <property type="evidence" value="ECO:0007669"/>
    <property type="project" value="TreeGrafter"/>
</dbReference>
<dbReference type="SUPFAM" id="SSF69593">
    <property type="entry name" value="Glycerol-3-phosphate (1)-acyltransferase"/>
    <property type="match status" value="1"/>
</dbReference>
<evidence type="ECO:0000259" key="3">
    <source>
        <dbReference type="SMART" id="SM00563"/>
    </source>
</evidence>
<name>A0A3Q8WUT0_9ACTO</name>
<keyword evidence="1 4" id="KW-0808">Transferase</keyword>
<dbReference type="OrthoDB" id="9806008at2"/>
<dbReference type="Proteomes" id="UP000270021">
    <property type="component" value="Chromosome"/>
</dbReference>
<dbReference type="PANTHER" id="PTHR10434">
    <property type="entry name" value="1-ACYL-SN-GLYCEROL-3-PHOSPHATE ACYLTRANSFERASE"/>
    <property type="match status" value="1"/>
</dbReference>
<dbReference type="EMBL" id="CP034438">
    <property type="protein sequence ID" value="AZN29589.1"/>
    <property type="molecule type" value="Genomic_DNA"/>
</dbReference>
<keyword evidence="2 4" id="KW-0012">Acyltransferase</keyword>
<dbReference type="PANTHER" id="PTHR10434:SF11">
    <property type="entry name" value="1-ACYL-SN-GLYCEROL-3-PHOSPHATE ACYLTRANSFERASE"/>
    <property type="match status" value="1"/>
</dbReference>
<dbReference type="InterPro" id="IPR002123">
    <property type="entry name" value="Plipid/glycerol_acylTrfase"/>
</dbReference>
<dbReference type="GO" id="GO:0006654">
    <property type="term" value="P:phosphatidic acid biosynthetic process"/>
    <property type="evidence" value="ECO:0007669"/>
    <property type="project" value="TreeGrafter"/>
</dbReference>
<dbReference type="SMART" id="SM00563">
    <property type="entry name" value="PlsC"/>
    <property type="match status" value="1"/>
</dbReference>
<evidence type="ECO:0000256" key="2">
    <source>
        <dbReference type="ARBA" id="ARBA00023315"/>
    </source>
</evidence>
<dbReference type="CDD" id="cd07989">
    <property type="entry name" value="LPLAT_AGPAT-like"/>
    <property type="match status" value="1"/>
</dbReference>
<protein>
    <submittedName>
        <fullName evidence="4">1-acyl-sn-glycerol-3-phosphate acyltransferase</fullName>
    </submittedName>
</protein>
<evidence type="ECO:0000313" key="5">
    <source>
        <dbReference type="Proteomes" id="UP000270021"/>
    </source>
</evidence>
<keyword evidence="5" id="KW-1185">Reference proteome</keyword>
<organism evidence="4 5">
    <name type="scientific">Flaviflexus salsibiostraticola</name>
    <dbReference type="NCBI Taxonomy" id="1282737"/>
    <lineage>
        <taxon>Bacteria</taxon>
        <taxon>Bacillati</taxon>
        <taxon>Actinomycetota</taxon>
        <taxon>Actinomycetes</taxon>
        <taxon>Actinomycetales</taxon>
        <taxon>Actinomycetaceae</taxon>
        <taxon>Flaviflexus</taxon>
    </lineage>
</organism>
<sequence>MRLWRRPERGREIPLAMRLLSGPVIAAMRLIQDLTVTGTENLPASGPAIFISNHTSHLDGFVVAVALYQAGIPPRFMAKKELFAEPLGTALRALGQVEIDRDAPGGAIEQMAEILDEDWSLIIFPEGTFTHDPAGWPMRAKTGLARLHEARPNVPIIPVSHWGNERIIHQWTGRIRWPRILHRTERVLLHFGSPIELTGATYREQADSAMTTIAHEVARLRAELGRPMGTPPSERFEPEALNHRLRRQARQDAKALRLAMKKVRRAKLRARVRRLFGRP</sequence>
<evidence type="ECO:0000256" key="1">
    <source>
        <dbReference type="ARBA" id="ARBA00022679"/>
    </source>
</evidence>
<dbReference type="Pfam" id="PF01553">
    <property type="entry name" value="Acyltransferase"/>
    <property type="match status" value="1"/>
</dbReference>
<dbReference type="RefSeq" id="WP_126039587.1">
    <property type="nucleotide sequence ID" value="NZ_CP034438.1"/>
</dbReference>
<dbReference type="KEGG" id="fsl:EJO69_04150"/>
<accession>A0A3Q8WUT0</accession>
<dbReference type="AlphaFoldDB" id="A0A3Q8WUT0"/>
<proteinExistence type="predicted"/>
<reference evidence="4 5" key="1">
    <citation type="submission" date="2018-12" db="EMBL/GenBank/DDBJ databases">
        <title>Complete genome sequence of Flaviflexus salsibiostraticola KCTC 33148.</title>
        <authorList>
            <person name="Bae J.-W."/>
        </authorList>
    </citation>
    <scope>NUCLEOTIDE SEQUENCE [LARGE SCALE GENOMIC DNA]</scope>
    <source>
        <strain evidence="4 5">KCTC 33148</strain>
    </source>
</reference>
<evidence type="ECO:0000313" key="4">
    <source>
        <dbReference type="EMBL" id="AZN29589.1"/>
    </source>
</evidence>